<reference evidence="2" key="3">
    <citation type="journal article" date="2018" name="Nat. Plants">
        <title>Whole-genome landscape of Medicago truncatula symbiotic genes.</title>
        <authorList>
            <person name="Pecrix Y."/>
            <person name="Gamas P."/>
            <person name="Carrere S."/>
        </authorList>
    </citation>
    <scope>NUCLEOTIDE SEQUENCE</scope>
    <source>
        <tissue evidence="2">Leaves</tissue>
    </source>
</reference>
<sequence length="117" mass="13750">MWYGYLGNFTSKLQPLFNPLLLSHNHNLYPLLSRNLFFSDHLHSLIAAVLRPSHRRLRAVVTHHRITTPSSPSPPFLHLYWRLAFFFLQIYVSGGHEVVGEEKEGESVYRREIFQSF</sequence>
<organism evidence="1">
    <name type="scientific">Medicago truncatula</name>
    <name type="common">Barrel medic</name>
    <name type="synonym">Medicago tribuloides</name>
    <dbReference type="NCBI Taxonomy" id="3880"/>
    <lineage>
        <taxon>Eukaryota</taxon>
        <taxon>Viridiplantae</taxon>
        <taxon>Streptophyta</taxon>
        <taxon>Embryophyta</taxon>
        <taxon>Tracheophyta</taxon>
        <taxon>Spermatophyta</taxon>
        <taxon>Magnoliopsida</taxon>
        <taxon>eudicotyledons</taxon>
        <taxon>Gunneridae</taxon>
        <taxon>Pentapetalae</taxon>
        <taxon>rosids</taxon>
        <taxon>fabids</taxon>
        <taxon>Fabales</taxon>
        <taxon>Fabaceae</taxon>
        <taxon>Papilionoideae</taxon>
        <taxon>50 kb inversion clade</taxon>
        <taxon>NPAAA clade</taxon>
        <taxon>Hologalegina</taxon>
        <taxon>IRL clade</taxon>
        <taxon>Trifolieae</taxon>
        <taxon>Medicago</taxon>
    </lineage>
</organism>
<dbReference type="Proteomes" id="UP000265566">
    <property type="component" value="Chromosome 2"/>
</dbReference>
<dbReference type="Gramene" id="rna8445">
    <property type="protein sequence ID" value="RHN72696.1"/>
    <property type="gene ID" value="gene8445"/>
</dbReference>
<gene>
    <name evidence="1" type="ORF">MtrDRAFT_AC149032g22v2</name>
    <name evidence="2" type="ORF">MtrunA17_Chr2g0290581</name>
</gene>
<dbReference type="EMBL" id="AC149032">
    <property type="protein sequence ID" value="ABD28604.1"/>
    <property type="molecule type" value="Genomic_DNA"/>
</dbReference>
<dbReference type="EMBL" id="PSQE01000002">
    <property type="protein sequence ID" value="RHN72696.1"/>
    <property type="molecule type" value="Genomic_DNA"/>
</dbReference>
<reference evidence="1" key="1">
    <citation type="submission" date="2004-08" db="EMBL/GenBank/DDBJ databases">
        <authorList>
            <person name="Town C.D."/>
        </authorList>
    </citation>
    <scope>NUCLEOTIDE SEQUENCE</scope>
</reference>
<evidence type="ECO:0000313" key="1">
    <source>
        <dbReference type="EMBL" id="ABD28604.1"/>
    </source>
</evidence>
<dbReference type="AlphaFoldDB" id="Q2HV14"/>
<accession>Q2HV14</accession>
<proteinExistence type="predicted"/>
<protein>
    <submittedName>
        <fullName evidence="1">Uncharacterized protein</fullName>
    </submittedName>
</protein>
<name>Q2HV14_MEDTR</name>
<reference evidence="1" key="2">
    <citation type="submission" date="2007-03" db="EMBL/GenBank/DDBJ databases">
        <authorList>
            <consortium name="The International Medicago Genome Annotation Group"/>
        </authorList>
    </citation>
    <scope>NUCLEOTIDE SEQUENCE</scope>
</reference>
<evidence type="ECO:0000313" key="2">
    <source>
        <dbReference type="EMBL" id="RHN72696.1"/>
    </source>
</evidence>